<dbReference type="Proteomes" id="UP001218218">
    <property type="component" value="Unassembled WGS sequence"/>
</dbReference>
<evidence type="ECO:0000313" key="2">
    <source>
        <dbReference type="Proteomes" id="UP001218218"/>
    </source>
</evidence>
<keyword evidence="2" id="KW-1185">Reference proteome</keyword>
<dbReference type="AlphaFoldDB" id="A0AAD6ZI35"/>
<evidence type="ECO:0000313" key="1">
    <source>
        <dbReference type="EMBL" id="KAJ7323337.1"/>
    </source>
</evidence>
<comment type="caution">
    <text evidence="1">The sequence shown here is derived from an EMBL/GenBank/DDBJ whole genome shotgun (WGS) entry which is preliminary data.</text>
</comment>
<dbReference type="EMBL" id="JARIHO010000047">
    <property type="protein sequence ID" value="KAJ7323337.1"/>
    <property type="molecule type" value="Genomic_DNA"/>
</dbReference>
<gene>
    <name evidence="1" type="ORF">DFH08DRAFT_712002</name>
</gene>
<proteinExistence type="predicted"/>
<organism evidence="1 2">
    <name type="scientific">Mycena albidolilacea</name>
    <dbReference type="NCBI Taxonomy" id="1033008"/>
    <lineage>
        <taxon>Eukaryota</taxon>
        <taxon>Fungi</taxon>
        <taxon>Dikarya</taxon>
        <taxon>Basidiomycota</taxon>
        <taxon>Agaricomycotina</taxon>
        <taxon>Agaricomycetes</taxon>
        <taxon>Agaricomycetidae</taxon>
        <taxon>Agaricales</taxon>
        <taxon>Marasmiineae</taxon>
        <taxon>Mycenaceae</taxon>
        <taxon>Mycena</taxon>
    </lineage>
</organism>
<sequence length="232" mass="26384">MRQVCRRARVEAYLTEDQFTAGSEHPKRLANILDPQPGHYSKAAERLNSAETSAIVASGQDLSDVHYNLILQYLRSSGQPWRHFEYIPHPPGSLVLPPRAHQPYEFTLNSYSFSCHSSHPGNSGIQFKRPSDSIIFTGFIQAIWQIPLQGHIQTFFAVEIHKSLPASARIPFTSLPNFNTTVVDAQTSSIVYIIEPRHILTHLTMYKRPRGTYGLDRDVWAICWSLNRGRRS</sequence>
<name>A0AAD6ZI35_9AGAR</name>
<reference evidence="1" key="1">
    <citation type="submission" date="2023-03" db="EMBL/GenBank/DDBJ databases">
        <title>Massive genome expansion in bonnet fungi (Mycena s.s.) driven by repeated elements and novel gene families across ecological guilds.</title>
        <authorList>
            <consortium name="Lawrence Berkeley National Laboratory"/>
            <person name="Harder C.B."/>
            <person name="Miyauchi S."/>
            <person name="Viragh M."/>
            <person name="Kuo A."/>
            <person name="Thoen E."/>
            <person name="Andreopoulos B."/>
            <person name="Lu D."/>
            <person name="Skrede I."/>
            <person name="Drula E."/>
            <person name="Henrissat B."/>
            <person name="Morin E."/>
            <person name="Kohler A."/>
            <person name="Barry K."/>
            <person name="LaButti K."/>
            <person name="Morin E."/>
            <person name="Salamov A."/>
            <person name="Lipzen A."/>
            <person name="Mereny Z."/>
            <person name="Hegedus B."/>
            <person name="Baldrian P."/>
            <person name="Stursova M."/>
            <person name="Weitz H."/>
            <person name="Taylor A."/>
            <person name="Grigoriev I.V."/>
            <person name="Nagy L.G."/>
            <person name="Martin F."/>
            <person name="Kauserud H."/>
        </authorList>
    </citation>
    <scope>NUCLEOTIDE SEQUENCE</scope>
    <source>
        <strain evidence="1">CBHHK002</strain>
    </source>
</reference>
<accession>A0AAD6ZI35</accession>
<protein>
    <submittedName>
        <fullName evidence="1">Uncharacterized protein</fullName>
    </submittedName>
</protein>